<sequence length="55" mass="5973">MPNKSSPKLMAHNNGVSGSSPLPASSPGTGHTATVFFQWKMRSQNLFKLGLEFPR</sequence>
<dbReference type="EMBL" id="CH474035">
    <property type="protein sequence ID" value="EDL87105.1"/>
    <property type="molecule type" value="Genomic_DNA"/>
</dbReference>
<feature type="compositionally biased region" description="Low complexity" evidence="1">
    <location>
        <begin position="15"/>
        <end position="28"/>
    </location>
</feature>
<organism evidence="2 3">
    <name type="scientific">Rattus norvegicus</name>
    <name type="common">Rat</name>
    <dbReference type="NCBI Taxonomy" id="10116"/>
    <lineage>
        <taxon>Eukaryota</taxon>
        <taxon>Metazoa</taxon>
        <taxon>Chordata</taxon>
        <taxon>Craniata</taxon>
        <taxon>Vertebrata</taxon>
        <taxon>Euteleostomi</taxon>
        <taxon>Mammalia</taxon>
        <taxon>Eutheria</taxon>
        <taxon>Euarchontoglires</taxon>
        <taxon>Glires</taxon>
        <taxon>Rodentia</taxon>
        <taxon>Myomorpha</taxon>
        <taxon>Muroidea</taxon>
        <taxon>Muridae</taxon>
        <taxon>Murinae</taxon>
        <taxon>Rattus</taxon>
    </lineage>
</organism>
<feature type="region of interest" description="Disordered" evidence="1">
    <location>
        <begin position="1"/>
        <end position="29"/>
    </location>
</feature>
<evidence type="ECO:0000313" key="2">
    <source>
        <dbReference type="EMBL" id="EDL87105.1"/>
    </source>
</evidence>
<protein>
    <submittedName>
        <fullName evidence="2">RCG50600</fullName>
    </submittedName>
</protein>
<accession>A6KC37</accession>
<evidence type="ECO:0000313" key="3">
    <source>
        <dbReference type="Proteomes" id="UP000234681"/>
    </source>
</evidence>
<evidence type="ECO:0000256" key="1">
    <source>
        <dbReference type="SAM" id="MobiDB-lite"/>
    </source>
</evidence>
<dbReference type="AlphaFoldDB" id="A6KC37"/>
<proteinExistence type="predicted"/>
<name>A6KC37_RAT</name>
<dbReference type="Proteomes" id="UP000234681">
    <property type="component" value="Chromosome 7"/>
</dbReference>
<gene>
    <name evidence="2" type="ORF">rCG_50600</name>
</gene>
<reference evidence="2 3" key="1">
    <citation type="submission" date="2005-09" db="EMBL/GenBank/DDBJ databases">
        <authorList>
            <person name="Mural R.J."/>
            <person name="Li P.W."/>
            <person name="Adams M.D."/>
            <person name="Amanatides P.G."/>
            <person name="Baden-Tillson H."/>
            <person name="Barnstead M."/>
            <person name="Chin S.H."/>
            <person name="Dew I."/>
            <person name="Evans C.A."/>
            <person name="Ferriera S."/>
            <person name="Flanigan M."/>
            <person name="Fosler C."/>
            <person name="Glodek A."/>
            <person name="Gu Z."/>
            <person name="Holt R.A."/>
            <person name="Jennings D."/>
            <person name="Kraft C.L."/>
            <person name="Lu F."/>
            <person name="Nguyen T."/>
            <person name="Nusskern D.R."/>
            <person name="Pfannkoch C.M."/>
            <person name="Sitter C."/>
            <person name="Sutton G.G."/>
            <person name="Venter J.C."/>
            <person name="Wang Z."/>
            <person name="Woodage T."/>
            <person name="Zheng X.H."/>
            <person name="Zhong F."/>
        </authorList>
    </citation>
    <scope>NUCLEOTIDE SEQUENCE [LARGE SCALE GENOMIC DNA]</scope>
    <source>
        <strain>BN</strain>
        <strain evidence="3">Sprague-Dawley</strain>
    </source>
</reference>